<name>A0A1N6GSV7_9BURK</name>
<evidence type="ECO:0000259" key="8">
    <source>
        <dbReference type="PROSITE" id="PS50110"/>
    </source>
</evidence>
<feature type="domain" description="OmpR/PhoB-type" evidence="9">
    <location>
        <begin position="127"/>
        <end position="224"/>
    </location>
</feature>
<dbReference type="AlphaFoldDB" id="A0A1N6GSV7"/>
<dbReference type="PANTHER" id="PTHR48111">
    <property type="entry name" value="REGULATOR OF RPOS"/>
    <property type="match status" value="1"/>
</dbReference>
<dbReference type="SUPFAM" id="SSF52172">
    <property type="entry name" value="CheY-like"/>
    <property type="match status" value="1"/>
</dbReference>
<dbReference type="SMART" id="SM00448">
    <property type="entry name" value="REC"/>
    <property type="match status" value="1"/>
</dbReference>
<feature type="DNA-binding region" description="OmpR/PhoB-type" evidence="7">
    <location>
        <begin position="127"/>
        <end position="224"/>
    </location>
</feature>
<evidence type="ECO:0000256" key="1">
    <source>
        <dbReference type="ARBA" id="ARBA00022553"/>
    </source>
</evidence>
<keyword evidence="1 6" id="KW-0597">Phosphoprotein</keyword>
<dbReference type="InterPro" id="IPR036388">
    <property type="entry name" value="WH-like_DNA-bd_sf"/>
</dbReference>
<sequence length="224" mass="25031">MRNVLTIEGGEHVTRDFVPTLEESGFSVDVTLSGRIGMSRAMARPYDAVVLDRILPDLDGLAVVTTLRGIGLETPIMMLSATADAAQRVEGLRAGADDYLCLPFSSEEMLLRMEVLLRRRPGLPSPKTVLRIDELELDLIKRRMAHQHSAERLQPTEFRLLEFMMRHAGQVLTRSMLLEAVWGIRFDPSTNLVDVHVGRLRKKVAALGVRPVIQTVRGSGYRFG</sequence>
<evidence type="ECO:0000256" key="5">
    <source>
        <dbReference type="ARBA" id="ARBA00023163"/>
    </source>
</evidence>
<feature type="modified residue" description="4-aspartylphosphate" evidence="6">
    <location>
        <position position="52"/>
    </location>
</feature>
<dbReference type="InterPro" id="IPR039420">
    <property type="entry name" value="WalR-like"/>
</dbReference>
<feature type="domain" description="Response regulatory" evidence="8">
    <location>
        <begin position="3"/>
        <end position="117"/>
    </location>
</feature>
<dbReference type="Proteomes" id="UP000185151">
    <property type="component" value="Unassembled WGS sequence"/>
</dbReference>
<keyword evidence="3" id="KW-0805">Transcription regulation</keyword>
<dbReference type="Gene3D" id="3.40.50.2300">
    <property type="match status" value="1"/>
</dbReference>
<dbReference type="PROSITE" id="PS50110">
    <property type="entry name" value="RESPONSE_REGULATORY"/>
    <property type="match status" value="1"/>
</dbReference>
<dbReference type="CDD" id="cd00383">
    <property type="entry name" value="trans_reg_C"/>
    <property type="match status" value="1"/>
</dbReference>
<accession>A0A1N6GSV7</accession>
<dbReference type="GO" id="GO:0000976">
    <property type="term" value="F:transcription cis-regulatory region binding"/>
    <property type="evidence" value="ECO:0007669"/>
    <property type="project" value="TreeGrafter"/>
</dbReference>
<organism evidence="10 11">
    <name type="scientific">Paraburkholderia phenazinium</name>
    <dbReference type="NCBI Taxonomy" id="60549"/>
    <lineage>
        <taxon>Bacteria</taxon>
        <taxon>Pseudomonadati</taxon>
        <taxon>Pseudomonadota</taxon>
        <taxon>Betaproteobacteria</taxon>
        <taxon>Burkholderiales</taxon>
        <taxon>Burkholderiaceae</taxon>
        <taxon>Paraburkholderia</taxon>
    </lineage>
</organism>
<dbReference type="GO" id="GO:0006355">
    <property type="term" value="P:regulation of DNA-templated transcription"/>
    <property type="evidence" value="ECO:0007669"/>
    <property type="project" value="InterPro"/>
</dbReference>
<evidence type="ECO:0000256" key="7">
    <source>
        <dbReference type="PROSITE-ProRule" id="PRU01091"/>
    </source>
</evidence>
<evidence type="ECO:0000256" key="4">
    <source>
        <dbReference type="ARBA" id="ARBA00023125"/>
    </source>
</evidence>
<dbReference type="InterPro" id="IPR001789">
    <property type="entry name" value="Sig_transdc_resp-reg_receiver"/>
</dbReference>
<dbReference type="Pfam" id="PF00072">
    <property type="entry name" value="Response_reg"/>
    <property type="match status" value="1"/>
</dbReference>
<dbReference type="OrthoDB" id="7595335at2"/>
<gene>
    <name evidence="10" type="ORF">SAMN05444165_0949</name>
</gene>
<dbReference type="InterPro" id="IPR011006">
    <property type="entry name" value="CheY-like_superfamily"/>
</dbReference>
<dbReference type="PANTHER" id="PTHR48111:SF76">
    <property type="entry name" value="TWO-COMPONENT RESPONSE REGULATOR"/>
    <property type="match status" value="1"/>
</dbReference>
<evidence type="ECO:0000313" key="10">
    <source>
        <dbReference type="EMBL" id="SIO10671.1"/>
    </source>
</evidence>
<dbReference type="FunFam" id="1.10.10.10:FF:000005">
    <property type="entry name" value="Two-component system response regulator"/>
    <property type="match status" value="1"/>
</dbReference>
<dbReference type="SUPFAM" id="SSF46894">
    <property type="entry name" value="C-terminal effector domain of the bipartite response regulators"/>
    <property type="match status" value="1"/>
</dbReference>
<dbReference type="Gene3D" id="1.10.10.10">
    <property type="entry name" value="Winged helix-like DNA-binding domain superfamily/Winged helix DNA-binding domain"/>
    <property type="match status" value="1"/>
</dbReference>
<dbReference type="Gene3D" id="6.10.250.690">
    <property type="match status" value="1"/>
</dbReference>
<proteinExistence type="predicted"/>
<evidence type="ECO:0000313" key="11">
    <source>
        <dbReference type="Proteomes" id="UP000185151"/>
    </source>
</evidence>
<dbReference type="SMART" id="SM00862">
    <property type="entry name" value="Trans_reg_C"/>
    <property type="match status" value="1"/>
</dbReference>
<evidence type="ECO:0000259" key="9">
    <source>
        <dbReference type="PROSITE" id="PS51755"/>
    </source>
</evidence>
<dbReference type="PROSITE" id="PS51755">
    <property type="entry name" value="OMPR_PHOB"/>
    <property type="match status" value="1"/>
</dbReference>
<keyword evidence="4 7" id="KW-0238">DNA-binding</keyword>
<dbReference type="RefSeq" id="WP_074294454.1">
    <property type="nucleotide sequence ID" value="NZ_FSRU01000001.1"/>
</dbReference>
<keyword evidence="5" id="KW-0804">Transcription</keyword>
<keyword evidence="11" id="KW-1185">Reference proteome</keyword>
<protein>
    <submittedName>
        <fullName evidence="10">DNA-binding response regulator, OmpR family, contains REC and winged-helix (WHTH) domain</fullName>
    </submittedName>
</protein>
<keyword evidence="2" id="KW-0902">Two-component regulatory system</keyword>
<dbReference type="GO" id="GO:0032993">
    <property type="term" value="C:protein-DNA complex"/>
    <property type="evidence" value="ECO:0007669"/>
    <property type="project" value="TreeGrafter"/>
</dbReference>
<evidence type="ECO:0000256" key="2">
    <source>
        <dbReference type="ARBA" id="ARBA00023012"/>
    </source>
</evidence>
<dbReference type="InterPro" id="IPR016032">
    <property type="entry name" value="Sig_transdc_resp-reg_C-effctor"/>
</dbReference>
<reference evidence="10 11" key="1">
    <citation type="submission" date="2016-11" db="EMBL/GenBank/DDBJ databases">
        <authorList>
            <person name="Jaros S."/>
            <person name="Januszkiewicz K."/>
            <person name="Wedrychowicz H."/>
        </authorList>
    </citation>
    <scope>NUCLEOTIDE SEQUENCE [LARGE SCALE GENOMIC DNA]</scope>
    <source>
        <strain evidence="10 11">GAS95</strain>
    </source>
</reference>
<dbReference type="GO" id="GO:0000156">
    <property type="term" value="F:phosphorelay response regulator activity"/>
    <property type="evidence" value="ECO:0007669"/>
    <property type="project" value="TreeGrafter"/>
</dbReference>
<dbReference type="InterPro" id="IPR001867">
    <property type="entry name" value="OmpR/PhoB-type_DNA-bd"/>
</dbReference>
<dbReference type="Pfam" id="PF00486">
    <property type="entry name" value="Trans_reg_C"/>
    <property type="match status" value="1"/>
</dbReference>
<dbReference type="EMBL" id="FSRU01000001">
    <property type="protein sequence ID" value="SIO10671.1"/>
    <property type="molecule type" value="Genomic_DNA"/>
</dbReference>
<dbReference type="GO" id="GO:0005829">
    <property type="term" value="C:cytosol"/>
    <property type="evidence" value="ECO:0007669"/>
    <property type="project" value="TreeGrafter"/>
</dbReference>
<evidence type="ECO:0000256" key="6">
    <source>
        <dbReference type="PROSITE-ProRule" id="PRU00169"/>
    </source>
</evidence>
<evidence type="ECO:0000256" key="3">
    <source>
        <dbReference type="ARBA" id="ARBA00023015"/>
    </source>
</evidence>